<dbReference type="InterPro" id="IPR029063">
    <property type="entry name" value="SAM-dependent_MTases_sf"/>
</dbReference>
<dbReference type="InterPro" id="IPR010280">
    <property type="entry name" value="U5_MeTrfase_fam"/>
</dbReference>
<gene>
    <name evidence="8" type="ORF">EDD28_0131</name>
</gene>
<accession>A0A3N2D731</accession>
<dbReference type="InterPro" id="IPR030390">
    <property type="entry name" value="MeTrfase_TrmA_AS"/>
</dbReference>
<evidence type="ECO:0000256" key="4">
    <source>
        <dbReference type="PROSITE-ProRule" id="PRU01024"/>
    </source>
</evidence>
<dbReference type="GO" id="GO:0070475">
    <property type="term" value="P:rRNA base methylation"/>
    <property type="evidence" value="ECO:0007669"/>
    <property type="project" value="TreeGrafter"/>
</dbReference>
<evidence type="ECO:0000259" key="7">
    <source>
        <dbReference type="Pfam" id="PF13847"/>
    </source>
</evidence>
<dbReference type="Pfam" id="PF05958">
    <property type="entry name" value="tRNA_U5-meth_tr"/>
    <property type="match status" value="1"/>
</dbReference>
<feature type="active site" description="Nucleophile" evidence="4">
    <location>
        <position position="373"/>
    </location>
</feature>
<evidence type="ECO:0000256" key="2">
    <source>
        <dbReference type="ARBA" id="ARBA00022679"/>
    </source>
</evidence>
<keyword evidence="1 4" id="KW-0489">Methyltransferase</keyword>
<evidence type="ECO:0000313" key="9">
    <source>
        <dbReference type="Proteomes" id="UP000275356"/>
    </source>
</evidence>
<dbReference type="SUPFAM" id="SSF53335">
    <property type="entry name" value="S-adenosyl-L-methionine-dependent methyltransferases"/>
    <property type="match status" value="1"/>
</dbReference>
<dbReference type="PROSITE" id="PS51687">
    <property type="entry name" value="SAM_MT_RNA_M5U"/>
    <property type="match status" value="1"/>
</dbReference>
<proteinExistence type="inferred from homology"/>
<dbReference type="Pfam" id="PF13847">
    <property type="entry name" value="Methyltransf_31"/>
    <property type="match status" value="1"/>
</dbReference>
<keyword evidence="2 4" id="KW-0808">Transferase</keyword>
<feature type="domain" description="Methyltransferase" evidence="7">
    <location>
        <begin position="239"/>
        <end position="295"/>
    </location>
</feature>
<feature type="binding site" evidence="4">
    <location>
        <position position="346"/>
    </location>
    <ligand>
        <name>S-adenosyl-L-methionine</name>
        <dbReference type="ChEBI" id="CHEBI:59789"/>
    </ligand>
</feature>
<feature type="region of interest" description="Disordered" evidence="6">
    <location>
        <begin position="292"/>
        <end position="348"/>
    </location>
</feature>
<dbReference type="EMBL" id="RKHQ01000001">
    <property type="protein sequence ID" value="ROR95573.1"/>
    <property type="molecule type" value="Genomic_DNA"/>
</dbReference>
<comment type="caution">
    <text evidence="8">The sequence shown here is derived from an EMBL/GenBank/DDBJ whole genome shotgun (WGS) entry which is preliminary data.</text>
</comment>
<dbReference type="PANTHER" id="PTHR11061:SF30">
    <property type="entry name" value="TRNA (URACIL(54)-C(5))-METHYLTRANSFERASE"/>
    <property type="match status" value="1"/>
</dbReference>
<dbReference type="AlphaFoldDB" id="A0A3N2D731"/>
<protein>
    <submittedName>
        <fullName evidence="8">23S rRNA m(5)U-747 methyltransferase</fullName>
    </submittedName>
</protein>
<feature type="compositionally biased region" description="Low complexity" evidence="6">
    <location>
        <begin position="311"/>
        <end position="327"/>
    </location>
</feature>
<reference evidence="8 9" key="1">
    <citation type="submission" date="2018-11" db="EMBL/GenBank/DDBJ databases">
        <title>Sequencing the genomes of 1000 actinobacteria strains.</title>
        <authorList>
            <person name="Klenk H.-P."/>
        </authorList>
    </citation>
    <scope>NUCLEOTIDE SEQUENCE [LARGE SCALE GENOMIC DNA]</scope>
    <source>
        <strain evidence="8 9">DSM 13521</strain>
    </source>
</reference>
<feature type="active site" evidence="5">
    <location>
        <position position="373"/>
    </location>
</feature>
<dbReference type="InterPro" id="IPR025714">
    <property type="entry name" value="Methyltranfer_dom"/>
</dbReference>
<evidence type="ECO:0000256" key="5">
    <source>
        <dbReference type="PROSITE-ProRule" id="PRU10015"/>
    </source>
</evidence>
<feature type="compositionally biased region" description="Low complexity" evidence="6">
    <location>
        <begin position="334"/>
        <end position="348"/>
    </location>
</feature>
<feature type="compositionally biased region" description="Basic and acidic residues" evidence="6">
    <location>
        <begin position="299"/>
        <end position="310"/>
    </location>
</feature>
<keyword evidence="3 4" id="KW-0949">S-adenosyl-L-methionine</keyword>
<feature type="binding site" evidence="4">
    <location>
        <position position="241"/>
    </location>
    <ligand>
        <name>S-adenosyl-L-methionine</name>
        <dbReference type="ChEBI" id="CHEBI:59789"/>
    </ligand>
</feature>
<dbReference type="Gene3D" id="2.40.50.1070">
    <property type="match status" value="1"/>
</dbReference>
<dbReference type="PANTHER" id="PTHR11061">
    <property type="entry name" value="RNA M5U METHYLTRANSFERASE"/>
    <property type="match status" value="1"/>
</dbReference>
<dbReference type="RefSeq" id="WP_245967854.1">
    <property type="nucleotide sequence ID" value="NZ_RKHQ01000001.1"/>
</dbReference>
<feature type="binding site" evidence="4">
    <location>
        <position position="212"/>
    </location>
    <ligand>
        <name>S-adenosyl-L-methionine</name>
        <dbReference type="ChEBI" id="CHEBI:59789"/>
    </ligand>
</feature>
<dbReference type="CDD" id="cd02440">
    <property type="entry name" value="AdoMet_MTases"/>
    <property type="match status" value="1"/>
</dbReference>
<name>A0A3N2D731_9MICO</name>
<dbReference type="PROSITE" id="PS01230">
    <property type="entry name" value="TRMA_1"/>
    <property type="match status" value="1"/>
</dbReference>
<dbReference type="Proteomes" id="UP000275356">
    <property type="component" value="Unassembled WGS sequence"/>
</dbReference>
<evidence type="ECO:0000256" key="6">
    <source>
        <dbReference type="SAM" id="MobiDB-lite"/>
    </source>
</evidence>
<keyword evidence="9" id="KW-1185">Reference proteome</keyword>
<feature type="binding site" evidence="4">
    <location>
        <position position="264"/>
    </location>
    <ligand>
        <name>S-adenosyl-L-methionine</name>
        <dbReference type="ChEBI" id="CHEBI:59789"/>
    </ligand>
</feature>
<sequence>MRCDYFERDVCRSCSWLPLSYDDQLDDKLAAARALLPEPREGWLAPVRSPRERFRNKAKVSVGGTVDAPLLGIPSLAGPVGAVTDLAACPLHVEPIEAALGTLRSFVTRATLVPYDVATRRGELKHLLVTANPRGELMVRFVLRSREAETRIRKHLPDLLAELPGLRVVSLNLLPEHAALTEGAQEIVLVGDTLTMPVDDLDLHLRPRSFFQTNTGVAAALYRRAAAWVGELAPHSLWDLYCGVGGFALSAARAVPGLDVLGVEISDEAIASARRSAADLGLDNARFEVGDATTVDGSGTRRGEVGRGEADTTGGAAGRTTSGAPAGDADSSGPDVAPTPDVVVVNPPRRGIGPDLAAWLERGRAEAVLYSSCNPTTLARDLAAMPSLRLERAQLLDMFPNTPHSEVLTLLRRRER</sequence>
<dbReference type="Gene3D" id="3.40.50.150">
    <property type="entry name" value="Vaccinia Virus protein VP39"/>
    <property type="match status" value="1"/>
</dbReference>
<evidence type="ECO:0000256" key="1">
    <source>
        <dbReference type="ARBA" id="ARBA00022603"/>
    </source>
</evidence>
<dbReference type="GO" id="GO:0070041">
    <property type="term" value="F:rRNA (uridine-C5-)-methyltransferase activity"/>
    <property type="evidence" value="ECO:0007669"/>
    <property type="project" value="TreeGrafter"/>
</dbReference>
<evidence type="ECO:0000256" key="3">
    <source>
        <dbReference type="ARBA" id="ARBA00022691"/>
    </source>
</evidence>
<organism evidence="8 9">
    <name type="scientific">Salana multivorans</name>
    <dbReference type="NCBI Taxonomy" id="120377"/>
    <lineage>
        <taxon>Bacteria</taxon>
        <taxon>Bacillati</taxon>
        <taxon>Actinomycetota</taxon>
        <taxon>Actinomycetes</taxon>
        <taxon>Micrococcales</taxon>
        <taxon>Beutenbergiaceae</taxon>
        <taxon>Salana</taxon>
    </lineage>
</organism>
<comment type="similarity">
    <text evidence="4">Belongs to the class I-like SAM-binding methyltransferase superfamily. RNA M5U methyltransferase family.</text>
</comment>
<evidence type="ECO:0000313" key="8">
    <source>
        <dbReference type="EMBL" id="ROR95573.1"/>
    </source>
</evidence>